<name>A0A2K8N912_9BACL</name>
<organism evidence="1 2">
    <name type="scientific">Kyrpidia spormannii</name>
    <dbReference type="NCBI Taxonomy" id="2055160"/>
    <lineage>
        <taxon>Bacteria</taxon>
        <taxon>Bacillati</taxon>
        <taxon>Bacillota</taxon>
        <taxon>Bacilli</taxon>
        <taxon>Bacillales</taxon>
        <taxon>Alicyclobacillaceae</taxon>
        <taxon>Kyrpidia</taxon>
    </lineage>
</organism>
<protein>
    <submittedName>
        <fullName evidence="1">Uncharacterized protein</fullName>
    </submittedName>
</protein>
<dbReference type="AlphaFoldDB" id="A0A2K8N912"/>
<proteinExistence type="predicted"/>
<dbReference type="KEGG" id="kyr:CVV65_13570"/>
<gene>
    <name evidence="1" type="ORF">CVV65_13570</name>
</gene>
<keyword evidence="2" id="KW-1185">Reference proteome</keyword>
<evidence type="ECO:0000313" key="2">
    <source>
        <dbReference type="Proteomes" id="UP000231932"/>
    </source>
</evidence>
<sequence length="94" mass="11071">MNPNMERFAVYWKCPRCGLAVPDWPTVPQPNRRKFIWAHAESHIVPGDRVPPVESSKDRGYQRRRRYEQKLQEWINGGFTHIGEPPKKGEETMP</sequence>
<dbReference type="EMBL" id="CP024955">
    <property type="protein sequence ID" value="ATY85828.1"/>
    <property type="molecule type" value="Genomic_DNA"/>
</dbReference>
<reference evidence="2" key="1">
    <citation type="submission" date="2017-11" db="EMBL/GenBank/DDBJ databases">
        <title>Complete Genome Sequence of Kyrpidia sp. Strain EA-1, a thermophilic, hydrogen-oxidizing Bacterium, isolated from the Azores.</title>
        <authorList>
            <person name="Reiner J.E."/>
            <person name="Lapp C.J."/>
            <person name="Bunk B."/>
            <person name="Gescher J."/>
        </authorList>
    </citation>
    <scope>NUCLEOTIDE SEQUENCE [LARGE SCALE GENOMIC DNA]</scope>
    <source>
        <strain evidence="2">EA-1</strain>
    </source>
</reference>
<accession>A0A2K8N912</accession>
<dbReference type="Proteomes" id="UP000231932">
    <property type="component" value="Chromosome"/>
</dbReference>
<evidence type="ECO:0000313" key="1">
    <source>
        <dbReference type="EMBL" id="ATY85828.1"/>
    </source>
</evidence>